<comment type="cofactor">
    <cofactor evidence="1">
        <name>Co(2+)</name>
        <dbReference type="ChEBI" id="CHEBI:48828"/>
    </cofactor>
</comment>
<accession>A0A369AUH4</accession>
<keyword evidence="7" id="KW-0479">Metal-binding</keyword>
<dbReference type="Pfam" id="PF07687">
    <property type="entry name" value="M20_dimer"/>
    <property type="match status" value="1"/>
</dbReference>
<dbReference type="GO" id="GO:0009089">
    <property type="term" value="P:lysine biosynthetic process via diaminopimelate"/>
    <property type="evidence" value="ECO:0007669"/>
    <property type="project" value="UniProtKB-UniPathway"/>
</dbReference>
<evidence type="ECO:0000256" key="8">
    <source>
        <dbReference type="ARBA" id="ARBA00022801"/>
    </source>
</evidence>
<proteinExistence type="inferred from homology"/>
<evidence type="ECO:0000256" key="1">
    <source>
        <dbReference type="ARBA" id="ARBA00001941"/>
    </source>
</evidence>
<dbReference type="PANTHER" id="PTHR43808:SF25">
    <property type="entry name" value="PEPTIDASE M20 DIMERISATION DOMAIN-CONTAINING PROTEIN"/>
    <property type="match status" value="1"/>
</dbReference>
<dbReference type="InterPro" id="IPR001261">
    <property type="entry name" value="ArgE/DapE_CS"/>
</dbReference>
<evidence type="ECO:0000313" key="13">
    <source>
        <dbReference type="EMBL" id="RCX13030.1"/>
    </source>
</evidence>
<evidence type="ECO:0000256" key="9">
    <source>
        <dbReference type="ARBA" id="ARBA00022833"/>
    </source>
</evidence>
<dbReference type="PROSITE" id="PS00758">
    <property type="entry name" value="ARGE_DAPE_CPG2_1"/>
    <property type="match status" value="1"/>
</dbReference>
<comment type="pathway">
    <text evidence="3">Amino-acid biosynthesis; L-lysine biosynthesis via DAP pathway; LL-2,6-diaminopimelate from (S)-tetrahydrodipicolinate (succinylase route): step 3/3.</text>
</comment>
<dbReference type="Proteomes" id="UP000253090">
    <property type="component" value="Unassembled WGS sequence"/>
</dbReference>
<dbReference type="InterPro" id="IPR036264">
    <property type="entry name" value="Bact_exopeptidase_dim_dom"/>
</dbReference>
<reference evidence="13 14" key="1">
    <citation type="submission" date="2018-07" db="EMBL/GenBank/DDBJ databases">
        <title>Genomic Encyclopedia of Type Strains, Phase III (KMG-III): the genomes of soil and plant-associated and newly described type strains.</title>
        <authorList>
            <person name="Whitman W."/>
        </authorList>
    </citation>
    <scope>NUCLEOTIDE SEQUENCE [LARGE SCALE GENOMIC DNA]</scope>
    <source>
        <strain evidence="13 14">CECT 8333</strain>
    </source>
</reference>
<dbReference type="GO" id="GO:0046872">
    <property type="term" value="F:metal ion binding"/>
    <property type="evidence" value="ECO:0007669"/>
    <property type="project" value="UniProtKB-KW"/>
</dbReference>
<dbReference type="UniPathway" id="UPA00034">
    <property type="reaction ID" value="UER00021"/>
</dbReference>
<dbReference type="NCBIfam" id="TIGR01910">
    <property type="entry name" value="DapE-ArgE"/>
    <property type="match status" value="1"/>
</dbReference>
<evidence type="ECO:0000256" key="11">
    <source>
        <dbReference type="ARBA" id="ARBA00051301"/>
    </source>
</evidence>
<sequence length="439" mass="48037">MGGSIRQQMDQYLTDKKDDHVDFLKQLVGFDSRIINDGATGKEGEIQKFIANKLSEMGADELDIFEPENDRIKDLPGFNPNHDYTDRPNVVAVFRGSGGGRSLLINGHCDVVDTGNESLWTSGPFSCEEREGYLFGRGTADMKGGLGAAILALEAIQKVGIKLAGDVIFTSVVDEEAGGNGTLACVERGYRADGAMIMEPTGLEVHAANRGAFLAEFKVVGRPVHASLKGFGVNAIDKAFKLINALYELEKSWLLTKRHPLLSNPTINVGQISGGDGASIVAGECTVRFDVEFFPREYDVDGQEFVVDKNQVKQEVQDWLTRSCEGDEWLCEHPVQIHWYQDTSAFQTDLDHPLVTTALDSIKRSLGKVTLSGFPAGCDGVYLANIGRMPVIIFGPGRIHQAHTVNEYLEVKQYIDHIKATANFIIDWVGIAGGVEIDQ</sequence>
<evidence type="ECO:0000313" key="14">
    <source>
        <dbReference type="Proteomes" id="UP000253090"/>
    </source>
</evidence>
<dbReference type="InterPro" id="IPR050072">
    <property type="entry name" value="Peptidase_M20A"/>
</dbReference>
<keyword evidence="9" id="KW-0862">Zinc</keyword>
<evidence type="ECO:0000256" key="5">
    <source>
        <dbReference type="ARBA" id="ARBA00011921"/>
    </source>
</evidence>
<evidence type="ECO:0000256" key="6">
    <source>
        <dbReference type="ARBA" id="ARBA00016853"/>
    </source>
</evidence>
<comment type="catalytic activity">
    <reaction evidence="11">
        <text>N-succinyl-(2S,6S)-2,6-diaminopimelate + H2O = (2S,6S)-2,6-diaminopimelate + succinate</text>
        <dbReference type="Rhea" id="RHEA:22608"/>
        <dbReference type="ChEBI" id="CHEBI:15377"/>
        <dbReference type="ChEBI" id="CHEBI:30031"/>
        <dbReference type="ChEBI" id="CHEBI:57609"/>
        <dbReference type="ChEBI" id="CHEBI:58087"/>
        <dbReference type="EC" id="3.5.1.18"/>
    </reaction>
</comment>
<dbReference type="Gene3D" id="3.30.70.360">
    <property type="match status" value="1"/>
</dbReference>
<evidence type="ECO:0000256" key="10">
    <source>
        <dbReference type="ARBA" id="ARBA00023285"/>
    </source>
</evidence>
<evidence type="ECO:0000259" key="12">
    <source>
        <dbReference type="Pfam" id="PF07687"/>
    </source>
</evidence>
<evidence type="ECO:0000256" key="4">
    <source>
        <dbReference type="ARBA" id="ARBA00006247"/>
    </source>
</evidence>
<dbReference type="Gene3D" id="3.40.630.10">
    <property type="entry name" value="Zn peptidases"/>
    <property type="match status" value="1"/>
</dbReference>
<keyword evidence="14" id="KW-1185">Reference proteome</keyword>
<dbReference type="EMBL" id="QPJW01000022">
    <property type="protein sequence ID" value="RCX13030.1"/>
    <property type="molecule type" value="Genomic_DNA"/>
</dbReference>
<dbReference type="InterPro" id="IPR002933">
    <property type="entry name" value="Peptidase_M20"/>
</dbReference>
<dbReference type="InterPro" id="IPR011650">
    <property type="entry name" value="Peptidase_M20_dimer"/>
</dbReference>
<dbReference type="SUPFAM" id="SSF53187">
    <property type="entry name" value="Zn-dependent exopeptidases"/>
    <property type="match status" value="1"/>
</dbReference>
<comment type="similarity">
    <text evidence="4">Belongs to the peptidase M20A family.</text>
</comment>
<evidence type="ECO:0000256" key="3">
    <source>
        <dbReference type="ARBA" id="ARBA00005130"/>
    </source>
</evidence>
<feature type="domain" description="Peptidase M20 dimerisation" evidence="12">
    <location>
        <begin position="208"/>
        <end position="299"/>
    </location>
</feature>
<dbReference type="OrthoDB" id="9792335at2"/>
<dbReference type="RefSeq" id="WP_114499142.1">
    <property type="nucleotide sequence ID" value="NZ_QPJW01000022.1"/>
</dbReference>
<comment type="cofactor">
    <cofactor evidence="2">
        <name>Zn(2+)</name>
        <dbReference type="ChEBI" id="CHEBI:29105"/>
    </cofactor>
</comment>
<dbReference type="InterPro" id="IPR010182">
    <property type="entry name" value="ArgE/DapE"/>
</dbReference>
<dbReference type="SUPFAM" id="SSF55031">
    <property type="entry name" value="Bacterial exopeptidase dimerisation domain"/>
    <property type="match status" value="1"/>
</dbReference>
<dbReference type="EC" id="3.5.1.18" evidence="5"/>
<gene>
    <name evidence="13" type="ORF">DFP94_1228</name>
</gene>
<evidence type="ECO:0000256" key="7">
    <source>
        <dbReference type="ARBA" id="ARBA00022723"/>
    </source>
</evidence>
<keyword evidence="10" id="KW-0170">Cobalt</keyword>
<dbReference type="AlphaFoldDB" id="A0A369AUH4"/>
<dbReference type="GO" id="GO:0009014">
    <property type="term" value="F:succinyl-diaminopimelate desuccinylase activity"/>
    <property type="evidence" value="ECO:0007669"/>
    <property type="project" value="UniProtKB-EC"/>
</dbReference>
<organism evidence="13 14">
    <name type="scientific">Fontibacillus phaseoli</name>
    <dbReference type="NCBI Taxonomy" id="1416533"/>
    <lineage>
        <taxon>Bacteria</taxon>
        <taxon>Bacillati</taxon>
        <taxon>Bacillota</taxon>
        <taxon>Bacilli</taxon>
        <taxon>Bacillales</taxon>
        <taxon>Paenibacillaceae</taxon>
        <taxon>Fontibacillus</taxon>
    </lineage>
</organism>
<protein>
    <recommendedName>
        <fullName evidence="6">Probable succinyl-diaminopimelate desuccinylase</fullName>
        <ecNumber evidence="5">3.5.1.18</ecNumber>
    </recommendedName>
</protein>
<dbReference type="PANTHER" id="PTHR43808">
    <property type="entry name" value="ACETYLORNITHINE DEACETYLASE"/>
    <property type="match status" value="1"/>
</dbReference>
<comment type="caution">
    <text evidence="13">The sequence shown here is derived from an EMBL/GenBank/DDBJ whole genome shotgun (WGS) entry which is preliminary data.</text>
</comment>
<keyword evidence="8" id="KW-0378">Hydrolase</keyword>
<name>A0A369AUH4_9BACL</name>
<evidence type="ECO:0000256" key="2">
    <source>
        <dbReference type="ARBA" id="ARBA00001947"/>
    </source>
</evidence>
<dbReference type="Pfam" id="PF01546">
    <property type="entry name" value="Peptidase_M20"/>
    <property type="match status" value="1"/>
</dbReference>